<gene>
    <name evidence="10" type="ORF">G7Z17_g3095</name>
</gene>
<dbReference type="Pfam" id="PF03441">
    <property type="entry name" value="FAD_binding_7"/>
    <property type="match status" value="1"/>
</dbReference>
<dbReference type="Gene3D" id="1.10.579.10">
    <property type="entry name" value="DNA Cyclobutane Dipyrimidine Photolyase, subunit A, domain 3"/>
    <property type="match status" value="1"/>
</dbReference>
<accession>A0A9P5HD24</accession>
<proteinExistence type="inferred from homology"/>
<dbReference type="InterPro" id="IPR002081">
    <property type="entry name" value="Cryptochrome/DNA_photolyase_1"/>
</dbReference>
<feature type="region of interest" description="Disordered" evidence="8">
    <location>
        <begin position="657"/>
        <end position="678"/>
    </location>
</feature>
<dbReference type="InterPro" id="IPR014133">
    <property type="entry name" value="Cry_DASH"/>
</dbReference>
<dbReference type="PANTHER" id="PTHR11455">
    <property type="entry name" value="CRYPTOCHROME"/>
    <property type="match status" value="1"/>
</dbReference>
<keyword evidence="3 5" id="KW-0274">FAD</keyword>
<feature type="compositionally biased region" description="Basic and acidic residues" evidence="8">
    <location>
        <begin position="597"/>
        <end position="607"/>
    </location>
</feature>
<organism evidence="10 11">
    <name type="scientific">Cylindrodendrum hubeiense</name>
    <dbReference type="NCBI Taxonomy" id="595255"/>
    <lineage>
        <taxon>Eukaryota</taxon>
        <taxon>Fungi</taxon>
        <taxon>Dikarya</taxon>
        <taxon>Ascomycota</taxon>
        <taxon>Pezizomycotina</taxon>
        <taxon>Sordariomycetes</taxon>
        <taxon>Hypocreomycetidae</taxon>
        <taxon>Hypocreales</taxon>
        <taxon>Nectriaceae</taxon>
        <taxon>Cylindrodendrum</taxon>
    </lineage>
</organism>
<comment type="caution">
    <text evidence="10">The sequence shown here is derived from an EMBL/GenBank/DDBJ whole genome shotgun (WGS) entry which is preliminary data.</text>
</comment>
<comment type="function">
    <text evidence="7">May have a photoreceptor function.</text>
</comment>
<evidence type="ECO:0000256" key="6">
    <source>
        <dbReference type="PIRSR" id="PIRSR602081-2"/>
    </source>
</evidence>
<feature type="domain" description="Photolyase/cryptochrome alpha/beta" evidence="9">
    <location>
        <begin position="5"/>
        <end position="164"/>
    </location>
</feature>
<evidence type="ECO:0000256" key="1">
    <source>
        <dbReference type="ARBA" id="ARBA00005862"/>
    </source>
</evidence>
<evidence type="ECO:0000256" key="4">
    <source>
        <dbReference type="ARBA" id="ARBA00022991"/>
    </source>
</evidence>
<keyword evidence="4 7" id="KW-0157">Chromophore</keyword>
<dbReference type="NCBIfam" id="TIGR02765">
    <property type="entry name" value="crypto_DASH"/>
    <property type="match status" value="1"/>
</dbReference>
<dbReference type="InterPro" id="IPR036155">
    <property type="entry name" value="Crypto/Photolyase_N_sf"/>
</dbReference>
<keyword evidence="11" id="KW-1185">Reference proteome</keyword>
<dbReference type="SUPFAM" id="SSF48173">
    <property type="entry name" value="Cryptochrome/photolyase FAD-binding domain"/>
    <property type="match status" value="1"/>
</dbReference>
<evidence type="ECO:0000256" key="5">
    <source>
        <dbReference type="PIRSR" id="PIRSR602081-1"/>
    </source>
</evidence>
<evidence type="ECO:0000256" key="3">
    <source>
        <dbReference type="ARBA" id="ARBA00022827"/>
    </source>
</evidence>
<dbReference type="AlphaFoldDB" id="A0A9P5HD24"/>
<feature type="binding site" evidence="5">
    <location>
        <position position="285"/>
    </location>
    <ligand>
        <name>FAD</name>
        <dbReference type="ChEBI" id="CHEBI:57692"/>
    </ligand>
</feature>
<dbReference type="GO" id="GO:0000719">
    <property type="term" value="P:photoreactive repair"/>
    <property type="evidence" value="ECO:0007669"/>
    <property type="project" value="TreeGrafter"/>
</dbReference>
<dbReference type="GO" id="GO:0003684">
    <property type="term" value="F:damaged DNA binding"/>
    <property type="evidence" value="ECO:0007669"/>
    <property type="project" value="TreeGrafter"/>
</dbReference>
<dbReference type="Gene3D" id="3.40.50.620">
    <property type="entry name" value="HUPs"/>
    <property type="match status" value="1"/>
</dbReference>
<dbReference type="PANTHER" id="PTHR11455:SF22">
    <property type="entry name" value="CRYPTOCHROME DASH"/>
    <property type="match status" value="1"/>
</dbReference>
<dbReference type="InterPro" id="IPR005101">
    <property type="entry name" value="Cryptochr/Photolyase_FAD-bd"/>
</dbReference>
<dbReference type="GO" id="GO:0071949">
    <property type="term" value="F:FAD binding"/>
    <property type="evidence" value="ECO:0007669"/>
    <property type="project" value="TreeGrafter"/>
</dbReference>
<comment type="similarity">
    <text evidence="1 7">Belongs to the DNA photolyase class-1 family.</text>
</comment>
<feature type="site" description="Electron transfer via tryptophanyl radical" evidence="6">
    <location>
        <position position="461"/>
    </location>
</feature>
<evidence type="ECO:0000256" key="7">
    <source>
        <dbReference type="RuleBase" id="RU367151"/>
    </source>
</evidence>
<evidence type="ECO:0000313" key="10">
    <source>
        <dbReference type="EMBL" id="KAF7554162.1"/>
    </source>
</evidence>
<dbReference type="InterPro" id="IPR036134">
    <property type="entry name" value="Crypto/Photolyase_FAD-like_sf"/>
</dbReference>
<evidence type="ECO:0000256" key="2">
    <source>
        <dbReference type="ARBA" id="ARBA00022630"/>
    </source>
</evidence>
<feature type="binding site" evidence="5">
    <location>
        <begin position="298"/>
        <end position="302"/>
    </location>
    <ligand>
        <name>FAD</name>
        <dbReference type="ChEBI" id="CHEBI:57692"/>
    </ligand>
</feature>
<feature type="compositionally biased region" description="Basic residues" evidence="8">
    <location>
        <begin position="573"/>
        <end position="588"/>
    </location>
</feature>
<name>A0A9P5HD24_9HYPO</name>
<feature type="site" description="Electron transfer via tryptophanyl radical" evidence="6">
    <location>
        <position position="484"/>
    </location>
</feature>
<dbReference type="EMBL" id="JAANBB010000036">
    <property type="protein sequence ID" value="KAF7554162.1"/>
    <property type="molecule type" value="Genomic_DNA"/>
</dbReference>
<reference evidence="10" key="1">
    <citation type="submission" date="2020-03" db="EMBL/GenBank/DDBJ databases">
        <title>Draft Genome Sequence of Cylindrodendrum hubeiense.</title>
        <authorList>
            <person name="Buettner E."/>
            <person name="Kellner H."/>
        </authorList>
    </citation>
    <scope>NUCLEOTIDE SEQUENCE</scope>
    <source>
        <strain evidence="10">IHI 201604</strain>
    </source>
</reference>
<dbReference type="GO" id="GO:0003904">
    <property type="term" value="F:deoxyribodipyrimidine photo-lyase activity"/>
    <property type="evidence" value="ECO:0007669"/>
    <property type="project" value="TreeGrafter"/>
</dbReference>
<comment type="cofactor">
    <cofactor evidence="7">
        <name>(6R)-5,10-methylene-5,6,7,8-tetrahydrofolate</name>
        <dbReference type="ChEBI" id="CHEBI:15636"/>
    </cofactor>
    <text evidence="7">Binds 1 5,10-methenyltetrahydrofolate (MTHF) per subunit.</text>
</comment>
<dbReference type="Proteomes" id="UP000722485">
    <property type="component" value="Unassembled WGS sequence"/>
</dbReference>
<dbReference type="Gene3D" id="1.25.40.80">
    <property type="match status" value="1"/>
</dbReference>
<sequence>MSRGKLLVYLVRRDLRVADNPILHHLATADHGFSHLLPVFVLPPHQIEVSGFLAENEESPYPPALSKVGKFWRCGPNRAKFLAESIWDMKKSLETLESGLVVRVGSFDDVVTSIIDSLKDSSRSIDAVWMTEEKSFEEEEDQKAVSNVCTLNRIDFKLWADEKYFIDDHDTGLKHPQDLPDIFTTYRKTQEPLLKRPRPSLPCPKATSLPAFPPLTWAPPQKSPFVAPNTYDDFEYRLLQPVENMLAKPPVYPHDARSSHPFLGGESNGWSRLFHLVKNGGMAQYQDTRNGLIGLDFSTKLSGYLALGCVTARQIHAELVKLENGLEPAYGKSLGFGMGENEGTKAVRFELLWRDYMRLCTMKFGYRLFRLSGFKGEQKESANAEGKYDKKWKSADDKVAAEGQDPPPEQIKNILDRFLEGNTGMGLIDASQRELYHTGYTSNRARQNVASFFSKHLGIDWRYGAEWYEAMLIDYDVSSNWANWQYVSGVGNDPRGDARIFNPVKQAFDYDNNGEFVRAWVPEVKHLEKLENVFQAWTADEEDLVKFGLTDDLMVTDPVHKIEFMVDRKPRGPRRPYRWKRGPGRGSRRGGSSAPADHGDGAEEDHSSPIPTDGEGQYYSNDSILFTLTLNFIPNLNLTLTFTLTLILMLSLIPPSSSQDTLHLRTPHPPTLQLRPPA</sequence>
<protein>
    <recommendedName>
        <fullName evidence="7">Cryptochrome DASH</fullName>
    </recommendedName>
</protein>
<feature type="region of interest" description="Disordered" evidence="8">
    <location>
        <begin position="573"/>
        <end position="614"/>
    </location>
</feature>
<keyword evidence="2 5" id="KW-0285">Flavoprotein</keyword>
<evidence type="ECO:0000256" key="8">
    <source>
        <dbReference type="SAM" id="MobiDB-lite"/>
    </source>
</evidence>
<evidence type="ECO:0000313" key="11">
    <source>
        <dbReference type="Proteomes" id="UP000722485"/>
    </source>
</evidence>
<dbReference type="OrthoDB" id="435881at2759"/>
<dbReference type="PROSITE" id="PS51645">
    <property type="entry name" value="PHR_CRY_ALPHA_BETA"/>
    <property type="match status" value="1"/>
</dbReference>
<feature type="site" description="Electron transfer via tryptophanyl radical" evidence="6">
    <location>
        <position position="392"/>
    </location>
</feature>
<dbReference type="InterPro" id="IPR014729">
    <property type="entry name" value="Rossmann-like_a/b/a_fold"/>
</dbReference>
<dbReference type="InterPro" id="IPR006050">
    <property type="entry name" value="DNA_photolyase_N"/>
</dbReference>
<dbReference type="Pfam" id="PF00875">
    <property type="entry name" value="DNA_photolyase"/>
    <property type="match status" value="1"/>
</dbReference>
<evidence type="ECO:0000259" key="9">
    <source>
        <dbReference type="PROSITE" id="PS51645"/>
    </source>
</evidence>
<dbReference type="PRINTS" id="PR00147">
    <property type="entry name" value="DNAPHOTLYASE"/>
</dbReference>
<dbReference type="SUPFAM" id="SSF52425">
    <property type="entry name" value="Cryptochrome/photolyase, N-terminal domain"/>
    <property type="match status" value="1"/>
</dbReference>
<feature type="binding site" evidence="5">
    <location>
        <begin position="474"/>
        <end position="476"/>
    </location>
    <ligand>
        <name>FAD</name>
        <dbReference type="ChEBI" id="CHEBI:57692"/>
    </ligand>
</feature>
<comment type="cofactor">
    <cofactor evidence="5 7">
        <name>FAD</name>
        <dbReference type="ChEBI" id="CHEBI:57692"/>
    </cofactor>
    <text evidence="5 7">Binds 1 FAD per subunit.</text>
</comment>